<dbReference type="Proteomes" id="UP001187471">
    <property type="component" value="Unassembled WGS sequence"/>
</dbReference>
<accession>A0AA88RU40</accession>
<keyword evidence="2" id="KW-1185">Reference proteome</keyword>
<name>A0AA88RU40_9ASTE</name>
<proteinExistence type="predicted"/>
<dbReference type="PANTHER" id="PTHR28080">
    <property type="entry name" value="PEROXISOMAL BIOGENESIS FACTOR 3"/>
    <property type="match status" value="1"/>
</dbReference>
<dbReference type="InterPro" id="IPR006966">
    <property type="entry name" value="Peroxin-3"/>
</dbReference>
<reference evidence="1" key="1">
    <citation type="submission" date="2022-12" db="EMBL/GenBank/DDBJ databases">
        <title>Draft genome assemblies for two species of Escallonia (Escalloniales).</title>
        <authorList>
            <person name="Chanderbali A."/>
            <person name="Dervinis C."/>
            <person name="Anghel I."/>
            <person name="Soltis D."/>
            <person name="Soltis P."/>
            <person name="Zapata F."/>
        </authorList>
    </citation>
    <scope>NUCLEOTIDE SEQUENCE</scope>
    <source>
        <strain evidence="1">UCBG92.1500</strain>
        <tissue evidence="1">Leaf</tissue>
    </source>
</reference>
<dbReference type="GO" id="GO:0030674">
    <property type="term" value="F:protein-macromolecule adaptor activity"/>
    <property type="evidence" value="ECO:0007669"/>
    <property type="project" value="TreeGrafter"/>
</dbReference>
<comment type="caution">
    <text evidence="1">The sequence shown here is derived from an EMBL/GenBank/DDBJ whole genome shotgun (WGS) entry which is preliminary data.</text>
</comment>
<dbReference type="AlphaFoldDB" id="A0AA88RU40"/>
<dbReference type="GO" id="GO:0045046">
    <property type="term" value="P:protein import into peroxisome membrane"/>
    <property type="evidence" value="ECO:0007669"/>
    <property type="project" value="TreeGrafter"/>
</dbReference>
<dbReference type="EMBL" id="JAVXUO010000477">
    <property type="protein sequence ID" value="KAK2991737.1"/>
    <property type="molecule type" value="Genomic_DNA"/>
</dbReference>
<evidence type="ECO:0000313" key="1">
    <source>
        <dbReference type="EMBL" id="KAK2991737.1"/>
    </source>
</evidence>
<sequence length="91" mass="10673">MGSVNRMQSHFESIQRIADTTLPHALIYLSNRVVEELDLLHLWERLERGKRQPDTLTPSEKLELWDRLKILTLVYHGTTSTLPPRTILRVQ</sequence>
<protein>
    <submittedName>
        <fullName evidence="1">Uncharacterized protein</fullName>
    </submittedName>
</protein>
<evidence type="ECO:0000313" key="2">
    <source>
        <dbReference type="Proteomes" id="UP001187471"/>
    </source>
</evidence>
<organism evidence="1 2">
    <name type="scientific">Escallonia rubra</name>
    <dbReference type="NCBI Taxonomy" id="112253"/>
    <lineage>
        <taxon>Eukaryota</taxon>
        <taxon>Viridiplantae</taxon>
        <taxon>Streptophyta</taxon>
        <taxon>Embryophyta</taxon>
        <taxon>Tracheophyta</taxon>
        <taxon>Spermatophyta</taxon>
        <taxon>Magnoliopsida</taxon>
        <taxon>eudicotyledons</taxon>
        <taxon>Gunneridae</taxon>
        <taxon>Pentapetalae</taxon>
        <taxon>asterids</taxon>
        <taxon>campanulids</taxon>
        <taxon>Escalloniales</taxon>
        <taxon>Escalloniaceae</taxon>
        <taxon>Escallonia</taxon>
    </lineage>
</organism>
<gene>
    <name evidence="1" type="ORF">RJ640_007441</name>
</gene>
<dbReference type="GO" id="GO:0005778">
    <property type="term" value="C:peroxisomal membrane"/>
    <property type="evidence" value="ECO:0007669"/>
    <property type="project" value="InterPro"/>
</dbReference>
<dbReference type="PANTHER" id="PTHR28080:SF1">
    <property type="entry name" value="PEROXISOMAL BIOGENESIS FACTOR 3"/>
    <property type="match status" value="1"/>
</dbReference>